<keyword evidence="2" id="KW-0496">Mitochondrion</keyword>
<protein>
    <submittedName>
        <fullName evidence="6">Succinate dehydrogenase assembly factor 1, mitochondrial</fullName>
    </submittedName>
</protein>
<gene>
    <name evidence="6" type="ORF">GcM3_199049</name>
</gene>
<keyword evidence="3" id="KW-0143">Chaperone</keyword>
<dbReference type="GO" id="GO:0005759">
    <property type="term" value="C:mitochondrial matrix"/>
    <property type="evidence" value="ECO:0007669"/>
    <property type="project" value="UniProtKB-SubCell"/>
</dbReference>
<feature type="domain" description="Complex 1 LYR protein" evidence="5">
    <location>
        <begin position="8"/>
        <end position="66"/>
    </location>
</feature>
<name>A0A420HEY0_9PEZI</name>
<dbReference type="PANTHER" id="PTHR13675:SF1">
    <property type="entry name" value="SUCCINATE DEHYDROGENASE ASSEMBLY FACTOR 1, MITOCHONDRIAL"/>
    <property type="match status" value="1"/>
</dbReference>
<dbReference type="Pfam" id="PF05347">
    <property type="entry name" value="Complex1_LYR"/>
    <property type="match status" value="1"/>
</dbReference>
<evidence type="ECO:0000313" key="6">
    <source>
        <dbReference type="EMBL" id="RKF55943.1"/>
    </source>
</evidence>
<dbReference type="PANTHER" id="PTHR13675">
    <property type="entry name" value="LYR MOTIF-CONTAINING PROTEIN 2"/>
    <property type="match status" value="1"/>
</dbReference>
<evidence type="ECO:0000256" key="2">
    <source>
        <dbReference type="ARBA" id="ARBA00023128"/>
    </source>
</evidence>
<dbReference type="InterPro" id="IPR045295">
    <property type="entry name" value="Complex1_LYR_SDHAF1_LYRM8"/>
</dbReference>
<dbReference type="AlphaFoldDB" id="A0A420HEY0"/>
<evidence type="ECO:0000259" key="5">
    <source>
        <dbReference type="Pfam" id="PF05347"/>
    </source>
</evidence>
<comment type="subcellular location">
    <subcellularLocation>
        <location evidence="1">Mitochondrion matrix</location>
    </subcellularLocation>
</comment>
<proteinExistence type="inferred from homology"/>
<sequence>MRYSGLQKEVFSLYRQCLRACQKKSQNARPHFLLYTRKEFEKNRCLSKKDFVAIEYLLRKGRRQLDLYSSSGIRDIRV</sequence>
<comment type="caution">
    <text evidence="6">The sequence shown here is derived from an EMBL/GenBank/DDBJ whole genome shotgun (WGS) entry which is preliminary data.</text>
</comment>
<comment type="similarity">
    <text evidence="4">Belongs to the complex I LYR family. SDHAF1 subfamily.</text>
</comment>
<evidence type="ECO:0000256" key="4">
    <source>
        <dbReference type="ARBA" id="ARBA00025715"/>
    </source>
</evidence>
<evidence type="ECO:0000313" key="7">
    <source>
        <dbReference type="Proteomes" id="UP000283383"/>
    </source>
</evidence>
<organism evidence="6 7">
    <name type="scientific">Golovinomyces cichoracearum</name>
    <dbReference type="NCBI Taxonomy" id="62708"/>
    <lineage>
        <taxon>Eukaryota</taxon>
        <taxon>Fungi</taxon>
        <taxon>Dikarya</taxon>
        <taxon>Ascomycota</taxon>
        <taxon>Pezizomycotina</taxon>
        <taxon>Leotiomycetes</taxon>
        <taxon>Erysiphales</taxon>
        <taxon>Erysiphaceae</taxon>
        <taxon>Golovinomyces</taxon>
    </lineage>
</organism>
<dbReference type="GO" id="GO:0034553">
    <property type="term" value="P:mitochondrial respiratory chain complex II assembly"/>
    <property type="evidence" value="ECO:0007669"/>
    <property type="project" value="InterPro"/>
</dbReference>
<evidence type="ECO:0000256" key="1">
    <source>
        <dbReference type="ARBA" id="ARBA00004305"/>
    </source>
</evidence>
<accession>A0A420HEY0</accession>
<dbReference type="CDD" id="cd20268">
    <property type="entry name" value="Complex1_LYR_SDHAF1_LYRM8"/>
    <property type="match status" value="1"/>
</dbReference>
<dbReference type="Proteomes" id="UP000283383">
    <property type="component" value="Unassembled WGS sequence"/>
</dbReference>
<dbReference type="STRING" id="62708.A0A420HEY0"/>
<keyword evidence="7" id="KW-1185">Reference proteome</keyword>
<reference evidence="6 7" key="1">
    <citation type="journal article" date="2018" name="BMC Genomics">
        <title>Comparative genome analyses reveal sequence features reflecting distinct modes of host-adaptation between dicot and monocot powdery mildew.</title>
        <authorList>
            <person name="Wu Y."/>
            <person name="Ma X."/>
            <person name="Pan Z."/>
            <person name="Kale S.D."/>
            <person name="Song Y."/>
            <person name="King H."/>
            <person name="Zhang Q."/>
            <person name="Presley C."/>
            <person name="Deng X."/>
            <person name="Wei C.I."/>
            <person name="Xiao S."/>
        </authorList>
    </citation>
    <scope>NUCLEOTIDE SEQUENCE [LARGE SCALE GENOMIC DNA]</scope>
    <source>
        <strain evidence="6">UMSG3</strain>
    </source>
</reference>
<dbReference type="EMBL" id="MCBQ01019945">
    <property type="protein sequence ID" value="RKF55943.1"/>
    <property type="molecule type" value="Genomic_DNA"/>
</dbReference>
<dbReference type="InterPro" id="IPR008011">
    <property type="entry name" value="Complex1_LYR_dom"/>
</dbReference>
<evidence type="ECO:0000256" key="3">
    <source>
        <dbReference type="ARBA" id="ARBA00023186"/>
    </source>
</evidence>